<dbReference type="AlphaFoldDB" id="A0A7R9BFH8"/>
<dbReference type="Proteomes" id="UP000678499">
    <property type="component" value="Unassembled WGS sequence"/>
</dbReference>
<keyword evidence="2" id="KW-0378">Hydrolase</keyword>
<dbReference type="Pfam" id="PF18100">
    <property type="entry name" value="PDE4_UCR"/>
    <property type="match status" value="1"/>
</dbReference>
<evidence type="ECO:0000313" key="5">
    <source>
        <dbReference type="EMBL" id="CAD7272730.1"/>
    </source>
</evidence>
<evidence type="ECO:0000256" key="2">
    <source>
        <dbReference type="ARBA" id="ARBA00022801"/>
    </source>
</evidence>
<dbReference type="OrthoDB" id="6379697at2759"/>
<dbReference type="EC" id="3.1.4.53" evidence="1"/>
<feature type="domain" description="Phosphodiesterase 4 upstream conserved regions (UCR)" evidence="4">
    <location>
        <begin position="10"/>
        <end position="53"/>
    </location>
</feature>
<evidence type="ECO:0000256" key="1">
    <source>
        <dbReference type="ARBA" id="ARBA00012276"/>
    </source>
</evidence>
<proteinExistence type="predicted"/>
<organism evidence="5">
    <name type="scientific">Notodromas monacha</name>
    <dbReference type="NCBI Taxonomy" id="399045"/>
    <lineage>
        <taxon>Eukaryota</taxon>
        <taxon>Metazoa</taxon>
        <taxon>Ecdysozoa</taxon>
        <taxon>Arthropoda</taxon>
        <taxon>Crustacea</taxon>
        <taxon>Oligostraca</taxon>
        <taxon>Ostracoda</taxon>
        <taxon>Podocopa</taxon>
        <taxon>Podocopida</taxon>
        <taxon>Cypridocopina</taxon>
        <taxon>Cypridoidea</taxon>
        <taxon>Cyprididae</taxon>
        <taxon>Notodromas</taxon>
    </lineage>
</organism>
<evidence type="ECO:0000256" key="3">
    <source>
        <dbReference type="ARBA" id="ARBA00023149"/>
    </source>
</evidence>
<protein>
    <recommendedName>
        <fullName evidence="1">3',5'-cyclic-AMP phosphodiesterase</fullName>
        <ecNumber evidence="1">3.1.4.53</ecNumber>
    </recommendedName>
</protein>
<keyword evidence="3" id="KW-0114">cAMP</keyword>
<dbReference type="EMBL" id="OA882094">
    <property type="protein sequence ID" value="CAD7272730.1"/>
    <property type="molecule type" value="Genomic_DNA"/>
</dbReference>
<evidence type="ECO:0000259" key="4">
    <source>
        <dbReference type="Pfam" id="PF18100"/>
    </source>
</evidence>
<dbReference type="InterPro" id="IPR040844">
    <property type="entry name" value="PDE4_UCR"/>
</dbReference>
<sequence>MYVNRNFVAFVSDENYMKIAIDTLEELDWVLDQLETMQTHRSVSDMASSKTFERAVWLFPSKKNVLDSVAGLLQYRSVPIQRYRYEN</sequence>
<dbReference type="EMBL" id="CAJPEX010000057">
    <property type="protein sequence ID" value="CAG0912882.1"/>
    <property type="molecule type" value="Genomic_DNA"/>
</dbReference>
<dbReference type="GO" id="GO:0004115">
    <property type="term" value="F:3',5'-cyclic-AMP phosphodiesterase activity"/>
    <property type="evidence" value="ECO:0007669"/>
    <property type="project" value="UniProtKB-EC"/>
</dbReference>
<accession>A0A7R9BFH8</accession>
<name>A0A7R9BFH8_9CRUS</name>
<evidence type="ECO:0000313" key="6">
    <source>
        <dbReference type="Proteomes" id="UP000678499"/>
    </source>
</evidence>
<reference evidence="5" key="1">
    <citation type="submission" date="2020-11" db="EMBL/GenBank/DDBJ databases">
        <authorList>
            <person name="Tran Van P."/>
        </authorList>
    </citation>
    <scope>NUCLEOTIDE SEQUENCE</scope>
</reference>
<keyword evidence="6" id="KW-1185">Reference proteome</keyword>
<gene>
    <name evidence="5" type="ORF">NMOB1V02_LOCUS652</name>
</gene>